<keyword evidence="3" id="KW-0808">Transferase</keyword>
<dbReference type="RefSeq" id="WP_160096317.1">
    <property type="nucleotide sequence ID" value="NZ_FWXV01000001.1"/>
</dbReference>
<keyword evidence="1" id="KW-0812">Transmembrane</keyword>
<keyword evidence="3" id="KW-0012">Acyltransferase</keyword>
<dbReference type="Proteomes" id="UP000192674">
    <property type="component" value="Unassembled WGS sequence"/>
</dbReference>
<evidence type="ECO:0000256" key="1">
    <source>
        <dbReference type="SAM" id="Phobius"/>
    </source>
</evidence>
<dbReference type="GO" id="GO:0016747">
    <property type="term" value="F:acyltransferase activity, transferring groups other than amino-acyl groups"/>
    <property type="evidence" value="ECO:0007669"/>
    <property type="project" value="InterPro"/>
</dbReference>
<evidence type="ECO:0000313" key="4">
    <source>
        <dbReference type="Proteomes" id="UP000192674"/>
    </source>
</evidence>
<dbReference type="InterPro" id="IPR002656">
    <property type="entry name" value="Acyl_transf_3_dom"/>
</dbReference>
<dbReference type="OrthoDB" id="8206682at2"/>
<feature type="domain" description="Acyltransferase 3" evidence="2">
    <location>
        <begin position="4"/>
        <end position="317"/>
    </location>
</feature>
<keyword evidence="1" id="KW-1133">Transmembrane helix</keyword>
<gene>
    <name evidence="3" type="ORF">SAMN05661093_00947</name>
</gene>
<organism evidence="3 4">
    <name type="scientific">Kibdelosporangium aridum</name>
    <dbReference type="NCBI Taxonomy" id="2030"/>
    <lineage>
        <taxon>Bacteria</taxon>
        <taxon>Bacillati</taxon>
        <taxon>Actinomycetota</taxon>
        <taxon>Actinomycetes</taxon>
        <taxon>Pseudonocardiales</taxon>
        <taxon>Pseudonocardiaceae</taxon>
        <taxon>Kibdelosporangium</taxon>
    </lineage>
</organism>
<feature type="transmembrane region" description="Helical" evidence="1">
    <location>
        <begin position="81"/>
        <end position="102"/>
    </location>
</feature>
<feature type="transmembrane region" description="Helical" evidence="1">
    <location>
        <begin position="228"/>
        <end position="248"/>
    </location>
</feature>
<dbReference type="EMBL" id="FWXV01000001">
    <property type="protein sequence ID" value="SMC61752.1"/>
    <property type="molecule type" value="Genomic_DNA"/>
</dbReference>
<dbReference type="Pfam" id="PF01757">
    <property type="entry name" value="Acyl_transf_3"/>
    <property type="match status" value="1"/>
</dbReference>
<evidence type="ECO:0000259" key="2">
    <source>
        <dbReference type="Pfam" id="PF01757"/>
    </source>
</evidence>
<dbReference type="AlphaFoldDB" id="A0A1W2AML0"/>
<protein>
    <submittedName>
        <fullName evidence="3">Acyltransferase family protein</fullName>
    </submittedName>
</protein>
<feature type="transmembrane region" description="Helical" evidence="1">
    <location>
        <begin position="51"/>
        <end position="69"/>
    </location>
</feature>
<feature type="transmembrane region" description="Helical" evidence="1">
    <location>
        <begin position="260"/>
        <end position="281"/>
    </location>
</feature>
<proteinExistence type="predicted"/>
<feature type="transmembrane region" description="Helical" evidence="1">
    <location>
        <begin position="301"/>
        <end position="321"/>
    </location>
</feature>
<feature type="transmembrane region" description="Helical" evidence="1">
    <location>
        <begin position="190"/>
        <end position="208"/>
    </location>
</feature>
<sequence>MRDPAVDLIRAVAVVGVIAGHWLVTALVAGPDGFTVQSPLRWMPELAPVSWLLQTLGLFFFAGGFAAARSKTALWLKVRRLAIPVAVVVGVWGLIIIVSGMPDETSRTVIHLVVSPLWFLGVYVILQGLTPVFRWLDERLGAWAILIPTMLTIIGEFTLTEINVLAVWWAPWQAGVVMARVGLQRAWGLPLLATGAVAYFVLVTYAGYPVSAVGGTGEARSNLAPPSPAALALAAAQIGLVLLLARPIRWRITNWLNRHALALFLLHQSALLTVTLLLGAFGVLPGLHTLPDHPMWVLARAVWLPAFIIALVGWAFALRAVPFGQTRSAQRNH</sequence>
<evidence type="ECO:0000313" key="3">
    <source>
        <dbReference type="EMBL" id="SMC61752.1"/>
    </source>
</evidence>
<name>A0A1W2AML0_KIBAR</name>
<feature type="transmembrane region" description="Helical" evidence="1">
    <location>
        <begin position="12"/>
        <end position="31"/>
    </location>
</feature>
<keyword evidence="4" id="KW-1185">Reference proteome</keyword>
<accession>A0A1W2AML0</accession>
<feature type="transmembrane region" description="Helical" evidence="1">
    <location>
        <begin position="108"/>
        <end position="128"/>
    </location>
</feature>
<reference evidence="3 4" key="1">
    <citation type="submission" date="2017-04" db="EMBL/GenBank/DDBJ databases">
        <authorList>
            <person name="Afonso C.L."/>
            <person name="Miller P.J."/>
            <person name="Scott M.A."/>
            <person name="Spackman E."/>
            <person name="Goraichik I."/>
            <person name="Dimitrov K.M."/>
            <person name="Suarez D.L."/>
            <person name="Swayne D.E."/>
        </authorList>
    </citation>
    <scope>NUCLEOTIDE SEQUENCE [LARGE SCALE GENOMIC DNA]</scope>
    <source>
        <strain evidence="3 4">DSM 43828</strain>
    </source>
</reference>
<keyword evidence="1" id="KW-0472">Membrane</keyword>